<name>A0A4P6LYZ7_9FIRM</name>
<accession>A0A4P6LYZ7</accession>
<dbReference type="Gene3D" id="3.60.15.10">
    <property type="entry name" value="Ribonuclease Z/Hydroxyacylglutathione hydrolase-like"/>
    <property type="match status" value="1"/>
</dbReference>
<gene>
    <name evidence="2" type="primary">rbn</name>
    <name evidence="2" type="ORF">PMF13cell1_02705</name>
</gene>
<keyword evidence="1" id="KW-0540">Nuclease</keyword>
<dbReference type="EMBL" id="CP035945">
    <property type="protein sequence ID" value="QBE97152.1"/>
    <property type="molecule type" value="Genomic_DNA"/>
</dbReference>
<reference evidence="2 3" key="1">
    <citation type="submission" date="2019-01" db="EMBL/GenBank/DDBJ databases">
        <title>PMF-metabolizing Aryl O-demethylase.</title>
        <authorList>
            <person name="Kim M."/>
        </authorList>
    </citation>
    <scope>NUCLEOTIDE SEQUENCE [LARGE SCALE GENOMIC DNA]</scope>
    <source>
        <strain evidence="2 3">PMF1</strain>
    </source>
</reference>
<evidence type="ECO:0000313" key="3">
    <source>
        <dbReference type="Proteomes" id="UP000289794"/>
    </source>
</evidence>
<dbReference type="Pfam" id="PF23023">
    <property type="entry name" value="Anti-Pycsar_Apyc1"/>
    <property type="match status" value="1"/>
</dbReference>
<dbReference type="RefSeq" id="WP_130181039.1">
    <property type="nucleotide sequence ID" value="NZ_CP035945.1"/>
</dbReference>
<keyword evidence="2" id="KW-0378">Hydrolase</keyword>
<dbReference type="InterPro" id="IPR036866">
    <property type="entry name" value="RibonucZ/Hydroxyglut_hydro"/>
</dbReference>
<dbReference type="PANTHER" id="PTHR46018:SF2">
    <property type="entry name" value="ZINC PHOSPHODIESTERASE ELAC PROTEIN 1"/>
    <property type="match status" value="1"/>
</dbReference>
<organism evidence="2 3">
    <name type="scientific">Blautia producta</name>
    <dbReference type="NCBI Taxonomy" id="33035"/>
    <lineage>
        <taxon>Bacteria</taxon>
        <taxon>Bacillati</taxon>
        <taxon>Bacillota</taxon>
        <taxon>Clostridia</taxon>
        <taxon>Lachnospirales</taxon>
        <taxon>Lachnospiraceae</taxon>
        <taxon>Blautia</taxon>
    </lineage>
</organism>
<evidence type="ECO:0000256" key="1">
    <source>
        <dbReference type="ARBA" id="ARBA00022759"/>
    </source>
</evidence>
<dbReference type="KEGG" id="bpro:PMF13cell1_02705"/>
<dbReference type="SUPFAM" id="SSF56281">
    <property type="entry name" value="Metallo-hydrolase/oxidoreductase"/>
    <property type="match status" value="1"/>
</dbReference>
<dbReference type="AlphaFoldDB" id="A0A4P6LYZ7"/>
<sequence>MKLTMLGTGHATVTKCYNTCFALTEGGQHFLVDAGGGNGILGRLKEADISITDIHDIFVTHEHVDHLLGVVWMIRMIGTAVEQGKYNGELRIYCHEDLKKILTTITEMTIQKKVTRHLGERIRFITVEHGGRAEILGCETVFFDIFSTKAKQFGFTLKTKEGVRLTCAGDEPYNEKDEVFIKGSDWLMHEAFCLYSQRDVFKPYEKHHSTVKDACVTAGELEVPNLILYHTEDRNLAHRKRLYTEEGRAYYSGNLFVPEDLECFEL</sequence>
<dbReference type="EC" id="3.1.26.11" evidence="2"/>
<keyword evidence="1" id="KW-0255">Endonuclease</keyword>
<dbReference type="Proteomes" id="UP000289794">
    <property type="component" value="Chromosome"/>
</dbReference>
<evidence type="ECO:0000313" key="2">
    <source>
        <dbReference type="EMBL" id="QBE97152.1"/>
    </source>
</evidence>
<dbReference type="GO" id="GO:0042781">
    <property type="term" value="F:3'-tRNA processing endoribonuclease activity"/>
    <property type="evidence" value="ECO:0007669"/>
    <property type="project" value="UniProtKB-EC"/>
</dbReference>
<dbReference type="PANTHER" id="PTHR46018">
    <property type="entry name" value="ZINC PHOSPHODIESTERASE ELAC PROTEIN 1"/>
    <property type="match status" value="1"/>
</dbReference>
<proteinExistence type="predicted"/>
<protein>
    <submittedName>
        <fullName evidence="2">Ribonuclease BN</fullName>
        <ecNumber evidence="2">3.1.26.11</ecNumber>
    </submittedName>
</protein>